<evidence type="ECO:0000256" key="3">
    <source>
        <dbReference type="SAM" id="MobiDB-lite"/>
    </source>
</evidence>
<keyword evidence="2" id="KW-0456">Lyase</keyword>
<evidence type="ECO:0000256" key="2">
    <source>
        <dbReference type="ARBA" id="ARBA00023239"/>
    </source>
</evidence>
<dbReference type="PANTHER" id="PTHR32022">
    <property type="entry name" value="D-GLUTAMATE CYCLASE, MITOCHONDRIAL"/>
    <property type="match status" value="1"/>
</dbReference>
<evidence type="ECO:0000313" key="5">
    <source>
        <dbReference type="Proteomes" id="UP000054251"/>
    </source>
</evidence>
<dbReference type="InterPro" id="IPR038021">
    <property type="entry name" value="Putative_hydro-lyase"/>
</dbReference>
<comment type="similarity">
    <text evidence="1">Belongs to the D-glutamate cyclase family.</text>
</comment>
<gene>
    <name evidence="4" type="ORF">AC631_01500</name>
</gene>
<name>A0A0V1Q2R4_9ASCO</name>
<evidence type="ECO:0000313" key="4">
    <source>
        <dbReference type="EMBL" id="KSA02700.1"/>
    </source>
</evidence>
<dbReference type="InterPro" id="IPR016938">
    <property type="entry name" value="UPF0317"/>
</dbReference>
<sequence>MISSAHRIRLESRSGRHTTNTSGLCPGYGQGNLIVLPNDAAVDFIDLCYRNPVFCPLLGQTPVGNPREINNKEIIHDEDFNITTDIPKYNIYEHGKLLSTKLDITDEWCGNHIAFIIGCSFSFENALSKNGLKPKHTLSGSNVSMFRTNILLNPAGIFKNCHAVVSMRPYKLKDIEKVRNISRKFRKTHGEPIDWGYDAVERLGIQDLNNPEYGDAIKIDDDEIPIFWGCGVTPQVAVQQVGAAISGKVMGHSPGHMLILDIKDNEVINL</sequence>
<proteinExistence type="inferred from homology"/>
<evidence type="ECO:0008006" key="6">
    <source>
        <dbReference type="Google" id="ProtNLM"/>
    </source>
</evidence>
<dbReference type="Proteomes" id="UP000054251">
    <property type="component" value="Unassembled WGS sequence"/>
</dbReference>
<comment type="caution">
    <text evidence="4">The sequence shown here is derived from an EMBL/GenBank/DDBJ whole genome shotgun (WGS) entry which is preliminary data.</text>
</comment>
<dbReference type="RefSeq" id="XP_015468802.1">
    <property type="nucleotide sequence ID" value="XM_015610330.1"/>
</dbReference>
<feature type="region of interest" description="Disordered" evidence="3">
    <location>
        <begin position="1"/>
        <end position="23"/>
    </location>
</feature>
<protein>
    <recommendedName>
        <fullName evidence="6">DUF1445 domain-containing protein</fullName>
    </recommendedName>
</protein>
<dbReference type="GO" id="GO:0047820">
    <property type="term" value="F:D-glutamate cyclase activity"/>
    <property type="evidence" value="ECO:0007669"/>
    <property type="project" value="TreeGrafter"/>
</dbReference>
<dbReference type="FunFam" id="3.30.2040.10:FF:000001">
    <property type="entry name" value="D-glutamate cyclase, mitochondrial"/>
    <property type="match status" value="1"/>
</dbReference>
<keyword evidence="5" id="KW-1185">Reference proteome</keyword>
<dbReference type="Gene3D" id="3.30.2040.10">
    <property type="entry name" value="PSTPO5379-like domain"/>
    <property type="match status" value="1"/>
</dbReference>
<organism evidence="4 5">
    <name type="scientific">Debaryomyces fabryi</name>
    <dbReference type="NCBI Taxonomy" id="58627"/>
    <lineage>
        <taxon>Eukaryota</taxon>
        <taxon>Fungi</taxon>
        <taxon>Dikarya</taxon>
        <taxon>Ascomycota</taxon>
        <taxon>Saccharomycotina</taxon>
        <taxon>Pichiomycetes</taxon>
        <taxon>Debaryomycetaceae</taxon>
        <taxon>Debaryomyces</taxon>
    </lineage>
</organism>
<dbReference type="InterPro" id="IPR009906">
    <property type="entry name" value="D-Glu_cyclase"/>
</dbReference>
<reference evidence="4 5" key="1">
    <citation type="submission" date="2015-11" db="EMBL/GenBank/DDBJ databases">
        <title>The genome of Debaryomyces fabryi.</title>
        <authorList>
            <person name="Tafer H."/>
            <person name="Lopandic K."/>
        </authorList>
    </citation>
    <scope>NUCLEOTIDE SEQUENCE [LARGE SCALE GENOMIC DNA]</scope>
    <source>
        <strain evidence="4 5">CBS 789</strain>
    </source>
</reference>
<dbReference type="Gene3D" id="3.40.1640.10">
    <property type="entry name" value="PSTPO5379-like"/>
    <property type="match status" value="1"/>
</dbReference>
<dbReference type="SUPFAM" id="SSF160920">
    <property type="entry name" value="PSTPO5379-like"/>
    <property type="match status" value="1"/>
</dbReference>
<dbReference type="EMBL" id="LMYN01000021">
    <property type="protein sequence ID" value="KSA02700.1"/>
    <property type="molecule type" value="Genomic_DNA"/>
</dbReference>
<accession>A0A0V1Q2R4</accession>
<dbReference type="AlphaFoldDB" id="A0A0V1Q2R4"/>
<dbReference type="PANTHER" id="PTHR32022:SF10">
    <property type="entry name" value="D-GLUTAMATE CYCLASE, MITOCHONDRIAL"/>
    <property type="match status" value="1"/>
</dbReference>
<dbReference type="GO" id="GO:0006536">
    <property type="term" value="P:glutamate metabolic process"/>
    <property type="evidence" value="ECO:0007669"/>
    <property type="project" value="TreeGrafter"/>
</dbReference>
<dbReference type="OrthoDB" id="10262538at2759"/>
<evidence type="ECO:0000256" key="1">
    <source>
        <dbReference type="ARBA" id="ARBA00007896"/>
    </source>
</evidence>
<dbReference type="PIRSF" id="PIRSF029755">
    <property type="entry name" value="UCP029755"/>
    <property type="match status" value="1"/>
</dbReference>
<dbReference type="GeneID" id="26838509"/>
<dbReference type="Pfam" id="PF07286">
    <property type="entry name" value="D-Glu_cyclase"/>
    <property type="match status" value="1"/>
</dbReference>